<comment type="caution">
    <text evidence="2">The sequence shown here is derived from an EMBL/GenBank/DDBJ whole genome shotgun (WGS) entry which is preliminary data.</text>
</comment>
<dbReference type="RefSeq" id="WP_099152326.1">
    <property type="nucleotide sequence ID" value="NZ_PDUD01000026.1"/>
</dbReference>
<gene>
    <name evidence="2" type="ORF">CRP01_22315</name>
</gene>
<protein>
    <submittedName>
        <fullName evidence="2">Uncharacterized protein</fullName>
    </submittedName>
</protein>
<feature type="region of interest" description="Disordered" evidence="1">
    <location>
        <begin position="55"/>
        <end position="91"/>
    </location>
</feature>
<name>A0A2D0N7E2_FLAN2</name>
<dbReference type="Proteomes" id="UP000223913">
    <property type="component" value="Unassembled WGS sequence"/>
</dbReference>
<keyword evidence="3" id="KW-1185">Reference proteome</keyword>
<feature type="compositionally biased region" description="Basic and acidic residues" evidence="1">
    <location>
        <begin position="74"/>
        <end position="91"/>
    </location>
</feature>
<dbReference type="AlphaFoldDB" id="A0A2D0N7E2"/>
<proteinExistence type="predicted"/>
<sequence>MNNFQRLQQEDEERYKPEIDRIKADLNGSMDLFRFIGNIVEIYVPRFFDMMVVTSGGGKVKTNNPHEQLPPSTGRDENGPKGPADLDRGIR</sequence>
<dbReference type="EMBL" id="PDUD01000026">
    <property type="protein sequence ID" value="PHN04300.1"/>
    <property type="molecule type" value="Genomic_DNA"/>
</dbReference>
<evidence type="ECO:0000313" key="3">
    <source>
        <dbReference type="Proteomes" id="UP000223913"/>
    </source>
</evidence>
<organism evidence="2 3">
    <name type="scientific">Flavilitoribacter nigricans (strain ATCC 23147 / DSM 23189 / NBRC 102662 / NCIMB 1420 / SS-2)</name>
    <name type="common">Lewinella nigricans</name>
    <dbReference type="NCBI Taxonomy" id="1122177"/>
    <lineage>
        <taxon>Bacteria</taxon>
        <taxon>Pseudomonadati</taxon>
        <taxon>Bacteroidota</taxon>
        <taxon>Saprospiria</taxon>
        <taxon>Saprospirales</taxon>
        <taxon>Lewinellaceae</taxon>
        <taxon>Flavilitoribacter</taxon>
    </lineage>
</organism>
<accession>A0A2D0N7E2</accession>
<reference evidence="2 3" key="1">
    <citation type="submission" date="2017-10" db="EMBL/GenBank/DDBJ databases">
        <title>The draft genome sequence of Lewinella nigricans NBRC 102662.</title>
        <authorList>
            <person name="Wang K."/>
        </authorList>
    </citation>
    <scope>NUCLEOTIDE SEQUENCE [LARGE SCALE GENOMIC DNA]</scope>
    <source>
        <strain evidence="2 3">NBRC 102662</strain>
    </source>
</reference>
<evidence type="ECO:0000313" key="2">
    <source>
        <dbReference type="EMBL" id="PHN04300.1"/>
    </source>
</evidence>
<evidence type="ECO:0000256" key="1">
    <source>
        <dbReference type="SAM" id="MobiDB-lite"/>
    </source>
</evidence>